<feature type="compositionally biased region" description="Polar residues" evidence="1">
    <location>
        <begin position="32"/>
        <end position="41"/>
    </location>
</feature>
<organism evidence="2 3">
    <name type="scientific">Paraconiothyrium brasiliense</name>
    <dbReference type="NCBI Taxonomy" id="300254"/>
    <lineage>
        <taxon>Eukaryota</taxon>
        <taxon>Fungi</taxon>
        <taxon>Dikarya</taxon>
        <taxon>Ascomycota</taxon>
        <taxon>Pezizomycotina</taxon>
        <taxon>Dothideomycetes</taxon>
        <taxon>Pleosporomycetidae</taxon>
        <taxon>Pleosporales</taxon>
        <taxon>Massarineae</taxon>
        <taxon>Didymosphaeriaceae</taxon>
        <taxon>Paraconiothyrium</taxon>
    </lineage>
</organism>
<dbReference type="EMBL" id="JAKJXO020000012">
    <property type="protein sequence ID" value="KAL1597937.1"/>
    <property type="molecule type" value="Genomic_DNA"/>
</dbReference>
<reference evidence="2 3" key="1">
    <citation type="submission" date="2024-02" db="EMBL/GenBank/DDBJ databases">
        <title>De novo assembly and annotation of 12 fungi associated with fruit tree decline syndrome in Ontario, Canada.</title>
        <authorList>
            <person name="Sulman M."/>
            <person name="Ellouze W."/>
            <person name="Ilyukhin E."/>
        </authorList>
    </citation>
    <scope>NUCLEOTIDE SEQUENCE [LARGE SCALE GENOMIC DNA]</scope>
    <source>
        <strain evidence="2 3">M42-189</strain>
    </source>
</reference>
<feature type="region of interest" description="Disordered" evidence="1">
    <location>
        <begin position="27"/>
        <end position="53"/>
    </location>
</feature>
<sequence length="286" mass="31999">MLFLRGQKDYLEELLSKTAMTLNALRDRQTRNQRVLSTHPTPRSKRKKIEQNGYRTSKTIQTCENEEKAILDCLQVCKNNINTLEALIYPPETSWTHAEYYSSNSYVDSDTTSFDWQGWSEDVAISPFEKTRNRPLPLDEIAPDTIASGYAEAETRRPPRPSLRSASETKSTLPPAPLNSAYTNFALSPEATAFEPGAAHLQLPGTRLTKELDKLTISGLLASKRMDSIQKRRFSDEGVAFRRFSSNIQPPSTRAGSCHSWPGASALEEKDQGCVGKARSKRAISI</sequence>
<accession>A0ABR3R0N8</accession>
<comment type="caution">
    <text evidence="2">The sequence shown here is derived from an EMBL/GenBank/DDBJ whole genome shotgun (WGS) entry which is preliminary data.</text>
</comment>
<feature type="region of interest" description="Disordered" evidence="1">
    <location>
        <begin position="147"/>
        <end position="178"/>
    </location>
</feature>
<evidence type="ECO:0000313" key="3">
    <source>
        <dbReference type="Proteomes" id="UP001521785"/>
    </source>
</evidence>
<evidence type="ECO:0000256" key="1">
    <source>
        <dbReference type="SAM" id="MobiDB-lite"/>
    </source>
</evidence>
<evidence type="ECO:0000313" key="2">
    <source>
        <dbReference type="EMBL" id="KAL1597937.1"/>
    </source>
</evidence>
<name>A0ABR3R0N8_9PLEO</name>
<dbReference type="Proteomes" id="UP001521785">
    <property type="component" value="Unassembled WGS sequence"/>
</dbReference>
<gene>
    <name evidence="2" type="ORF">SLS60_008425</name>
</gene>
<protein>
    <submittedName>
        <fullName evidence="2">Uncharacterized protein</fullName>
    </submittedName>
</protein>
<proteinExistence type="predicted"/>
<keyword evidence="3" id="KW-1185">Reference proteome</keyword>